<accession>A0A328B3W7</accession>
<dbReference type="InterPro" id="IPR051531">
    <property type="entry name" value="N-acetyltransferase"/>
</dbReference>
<dbReference type="GO" id="GO:0016747">
    <property type="term" value="F:acyltransferase activity, transferring groups other than amino-acyl groups"/>
    <property type="evidence" value="ECO:0007669"/>
    <property type="project" value="InterPro"/>
</dbReference>
<reference evidence="3" key="1">
    <citation type="submission" date="2018-05" db="EMBL/GenBank/DDBJ databases">
        <authorList>
            <person name="Li X."/>
        </authorList>
    </citation>
    <scope>NUCLEOTIDE SEQUENCE [LARGE SCALE GENOMIC DNA]</scope>
    <source>
        <strain evidence="3">HKS-05</strain>
    </source>
</reference>
<evidence type="ECO:0000259" key="1">
    <source>
        <dbReference type="PROSITE" id="PS51186"/>
    </source>
</evidence>
<dbReference type="EMBL" id="QFYP01000001">
    <property type="protein sequence ID" value="RAK61255.1"/>
    <property type="molecule type" value="Genomic_DNA"/>
</dbReference>
<comment type="caution">
    <text evidence="2">The sequence shown here is derived from an EMBL/GenBank/DDBJ whole genome shotgun (WGS) entry which is preliminary data.</text>
</comment>
<dbReference type="OrthoDB" id="6293260at2"/>
<dbReference type="InterPro" id="IPR016181">
    <property type="entry name" value="Acyl_CoA_acyltransferase"/>
</dbReference>
<dbReference type="Pfam" id="PF13302">
    <property type="entry name" value="Acetyltransf_3"/>
    <property type="match status" value="1"/>
</dbReference>
<dbReference type="PROSITE" id="PS51186">
    <property type="entry name" value="GNAT"/>
    <property type="match status" value="1"/>
</dbReference>
<evidence type="ECO:0000313" key="2">
    <source>
        <dbReference type="EMBL" id="RAK61255.1"/>
    </source>
</evidence>
<gene>
    <name evidence="2" type="ORF">DJ021_16320</name>
</gene>
<dbReference type="Gene3D" id="3.40.630.30">
    <property type="match status" value="1"/>
</dbReference>
<dbReference type="PANTHER" id="PTHR43792">
    <property type="entry name" value="GNAT FAMILY, PUTATIVE (AFU_ORTHOLOGUE AFUA_3G00765)-RELATED-RELATED"/>
    <property type="match status" value="1"/>
</dbReference>
<dbReference type="PANTHER" id="PTHR43792:SF1">
    <property type="entry name" value="N-ACETYLTRANSFERASE DOMAIN-CONTAINING PROTEIN"/>
    <property type="match status" value="1"/>
</dbReference>
<keyword evidence="2" id="KW-0808">Transferase</keyword>
<proteinExistence type="predicted"/>
<dbReference type="AlphaFoldDB" id="A0A328B3W7"/>
<name>A0A328B3W7_9CAUL</name>
<dbReference type="InterPro" id="IPR000182">
    <property type="entry name" value="GNAT_dom"/>
</dbReference>
<sequence>MSGVEVLRTERLILRHLTEEDAPFILELLNERGFIDNIGDRGVRTLDDARRYVSEGPGASYQKYGYGLWLTALKTGEPIGICGLVKREGLEDADIGYAFLERFWGQGYAVEAAAAVLDHARLAIGLEKVVAITTPANAGSIAVLEKIGLTFAGMIQLPGHSGESSYFTT</sequence>
<dbReference type="RefSeq" id="WP_111458547.1">
    <property type="nucleotide sequence ID" value="NZ_QFYP01000001.1"/>
</dbReference>
<keyword evidence="3" id="KW-1185">Reference proteome</keyword>
<dbReference type="Proteomes" id="UP000249842">
    <property type="component" value="Unassembled WGS sequence"/>
</dbReference>
<protein>
    <submittedName>
        <fullName evidence="2">GNAT family N-acetyltransferase</fullName>
    </submittedName>
</protein>
<evidence type="ECO:0000313" key="3">
    <source>
        <dbReference type="Proteomes" id="UP000249842"/>
    </source>
</evidence>
<organism evidence="2 3">
    <name type="scientific">Phenylobacterium hankyongense</name>
    <dbReference type="NCBI Taxonomy" id="1813876"/>
    <lineage>
        <taxon>Bacteria</taxon>
        <taxon>Pseudomonadati</taxon>
        <taxon>Pseudomonadota</taxon>
        <taxon>Alphaproteobacteria</taxon>
        <taxon>Caulobacterales</taxon>
        <taxon>Caulobacteraceae</taxon>
        <taxon>Phenylobacterium</taxon>
    </lineage>
</organism>
<dbReference type="SUPFAM" id="SSF55729">
    <property type="entry name" value="Acyl-CoA N-acyltransferases (Nat)"/>
    <property type="match status" value="1"/>
</dbReference>
<feature type="domain" description="N-acetyltransferase" evidence="1">
    <location>
        <begin position="12"/>
        <end position="169"/>
    </location>
</feature>